<dbReference type="Gene3D" id="1.10.10.10">
    <property type="entry name" value="Winged helix-like DNA-binding domain superfamily/Winged helix DNA-binding domain"/>
    <property type="match status" value="1"/>
</dbReference>
<dbReference type="Pfam" id="PF00027">
    <property type="entry name" value="cNMP_binding"/>
    <property type="match status" value="1"/>
</dbReference>
<evidence type="ECO:0000259" key="5">
    <source>
        <dbReference type="PROSITE" id="PS51063"/>
    </source>
</evidence>
<name>A0ABU9CFF7_9BURK</name>
<dbReference type="PANTHER" id="PTHR24567">
    <property type="entry name" value="CRP FAMILY TRANSCRIPTIONAL REGULATORY PROTEIN"/>
    <property type="match status" value="1"/>
</dbReference>
<dbReference type="SUPFAM" id="SSF46785">
    <property type="entry name" value="Winged helix' DNA-binding domain"/>
    <property type="match status" value="1"/>
</dbReference>
<dbReference type="Gene3D" id="2.60.120.10">
    <property type="entry name" value="Jelly Rolls"/>
    <property type="match status" value="1"/>
</dbReference>
<keyword evidence="7" id="KW-1185">Reference proteome</keyword>
<feature type="domain" description="Cyclic nucleotide-binding" evidence="4">
    <location>
        <begin position="64"/>
        <end position="173"/>
    </location>
</feature>
<evidence type="ECO:0000313" key="6">
    <source>
        <dbReference type="EMBL" id="MEK8049237.1"/>
    </source>
</evidence>
<keyword evidence="3" id="KW-0804">Transcription</keyword>
<accession>A0ABU9CFF7</accession>
<dbReference type="CDD" id="cd00038">
    <property type="entry name" value="CAP_ED"/>
    <property type="match status" value="1"/>
</dbReference>
<reference evidence="6 7" key="1">
    <citation type="submission" date="2024-04" db="EMBL/GenBank/DDBJ databases">
        <title>Novel species of the genus Ideonella isolated from streams.</title>
        <authorList>
            <person name="Lu H."/>
        </authorList>
    </citation>
    <scope>NUCLEOTIDE SEQUENCE [LARGE SCALE GENOMIC DNA]</scope>
    <source>
        <strain evidence="6 7">DXS22W</strain>
    </source>
</reference>
<comment type="caution">
    <text evidence="6">The sequence shown here is derived from an EMBL/GenBank/DDBJ whole genome shotgun (WGS) entry which is preliminary data.</text>
</comment>
<dbReference type="PROSITE" id="PS50042">
    <property type="entry name" value="CNMP_BINDING_3"/>
    <property type="match status" value="1"/>
</dbReference>
<dbReference type="Proteomes" id="UP001365405">
    <property type="component" value="Unassembled WGS sequence"/>
</dbReference>
<dbReference type="PROSITE" id="PS51063">
    <property type="entry name" value="HTH_CRP_2"/>
    <property type="match status" value="1"/>
</dbReference>
<evidence type="ECO:0000313" key="7">
    <source>
        <dbReference type="Proteomes" id="UP001365405"/>
    </source>
</evidence>
<feature type="domain" description="HTH crp-type" evidence="5">
    <location>
        <begin position="187"/>
        <end position="259"/>
    </location>
</feature>
<dbReference type="Pfam" id="PF13545">
    <property type="entry name" value="HTH_Crp_2"/>
    <property type="match status" value="1"/>
</dbReference>
<dbReference type="EMBL" id="JBBUTH010000001">
    <property type="protein sequence ID" value="MEK8049237.1"/>
    <property type="molecule type" value="Genomic_DNA"/>
</dbReference>
<dbReference type="InterPro" id="IPR036390">
    <property type="entry name" value="WH_DNA-bd_sf"/>
</dbReference>
<evidence type="ECO:0000259" key="4">
    <source>
        <dbReference type="PROSITE" id="PS50042"/>
    </source>
</evidence>
<organism evidence="6 7">
    <name type="scientific">Pseudaquabacterium inlustre</name>
    <dbReference type="NCBI Taxonomy" id="2984192"/>
    <lineage>
        <taxon>Bacteria</taxon>
        <taxon>Pseudomonadati</taxon>
        <taxon>Pseudomonadota</taxon>
        <taxon>Betaproteobacteria</taxon>
        <taxon>Burkholderiales</taxon>
        <taxon>Sphaerotilaceae</taxon>
        <taxon>Pseudaquabacterium</taxon>
    </lineage>
</organism>
<dbReference type="InterPro" id="IPR012318">
    <property type="entry name" value="HTH_CRP"/>
</dbReference>
<dbReference type="PANTHER" id="PTHR24567:SF74">
    <property type="entry name" value="HTH-TYPE TRANSCRIPTIONAL REGULATOR ARCR"/>
    <property type="match status" value="1"/>
</dbReference>
<keyword evidence="2" id="KW-0238">DNA-binding</keyword>
<dbReference type="InterPro" id="IPR000595">
    <property type="entry name" value="cNMP-bd_dom"/>
</dbReference>
<dbReference type="SMART" id="SM00419">
    <property type="entry name" value="HTH_CRP"/>
    <property type="match status" value="1"/>
</dbReference>
<protein>
    <submittedName>
        <fullName evidence="6">Crp/Fnr family transcriptional regulator</fullName>
    </submittedName>
</protein>
<dbReference type="InterPro" id="IPR014710">
    <property type="entry name" value="RmlC-like_jellyroll"/>
</dbReference>
<dbReference type="RefSeq" id="WP_341408908.1">
    <property type="nucleotide sequence ID" value="NZ_JBBUTH010000001.1"/>
</dbReference>
<sequence>MEPRYAAPLGAPVLREAAGIRLPGDPAAALRTVSNKSSATVPADAEVWRALLGGAPLSDAEIGALEALALARPVPAGQGVLSRSEAADTLVALRSGEVALGFRTADGTFRTERIVRGPAWLDLSSAWTGEPHVMDAQALGPAQVIELPRAALAARLAVHPGLAQRVIEGLAREVQALATNTHELMHKDAPARLAQWLHQRCEPVDASGQQAVVRLHERKRDVASQLAITPETLSRLMRNFTRQGVIEVSGYLVRVLDTAALGRLAQA</sequence>
<evidence type="ECO:0000256" key="1">
    <source>
        <dbReference type="ARBA" id="ARBA00023015"/>
    </source>
</evidence>
<gene>
    <name evidence="6" type="ORF">AACH10_03200</name>
</gene>
<keyword evidence="1" id="KW-0805">Transcription regulation</keyword>
<dbReference type="SUPFAM" id="SSF51206">
    <property type="entry name" value="cAMP-binding domain-like"/>
    <property type="match status" value="1"/>
</dbReference>
<proteinExistence type="predicted"/>
<dbReference type="InterPro" id="IPR050397">
    <property type="entry name" value="Env_Response_Regulators"/>
</dbReference>
<evidence type="ECO:0000256" key="3">
    <source>
        <dbReference type="ARBA" id="ARBA00023163"/>
    </source>
</evidence>
<dbReference type="InterPro" id="IPR018490">
    <property type="entry name" value="cNMP-bd_dom_sf"/>
</dbReference>
<dbReference type="InterPro" id="IPR036388">
    <property type="entry name" value="WH-like_DNA-bd_sf"/>
</dbReference>
<evidence type="ECO:0000256" key="2">
    <source>
        <dbReference type="ARBA" id="ARBA00023125"/>
    </source>
</evidence>